<proteinExistence type="predicted"/>
<dbReference type="Proteomes" id="UP000184292">
    <property type="component" value="Unassembled WGS sequence"/>
</dbReference>
<dbReference type="STRING" id="1447782.SAMN05444417_0302"/>
<protein>
    <submittedName>
        <fullName evidence="2">Uncharacterized protein</fullName>
    </submittedName>
</protein>
<organism evidence="2 3">
    <name type="scientific">Wenxinia saemankumensis</name>
    <dbReference type="NCBI Taxonomy" id="1447782"/>
    <lineage>
        <taxon>Bacteria</taxon>
        <taxon>Pseudomonadati</taxon>
        <taxon>Pseudomonadota</taxon>
        <taxon>Alphaproteobacteria</taxon>
        <taxon>Rhodobacterales</taxon>
        <taxon>Roseobacteraceae</taxon>
        <taxon>Wenxinia</taxon>
    </lineage>
</organism>
<evidence type="ECO:0000256" key="1">
    <source>
        <dbReference type="SAM" id="MobiDB-lite"/>
    </source>
</evidence>
<gene>
    <name evidence="2" type="ORF">SAMN05444417_0302</name>
</gene>
<name>A0A1M6A915_9RHOB</name>
<feature type="compositionally biased region" description="Basic and acidic residues" evidence="1">
    <location>
        <begin position="31"/>
        <end position="59"/>
    </location>
</feature>
<dbReference type="EMBL" id="FQYO01000001">
    <property type="protein sequence ID" value="SHI32965.1"/>
    <property type="molecule type" value="Genomic_DNA"/>
</dbReference>
<keyword evidence="3" id="KW-1185">Reference proteome</keyword>
<reference evidence="2 3" key="1">
    <citation type="submission" date="2016-11" db="EMBL/GenBank/DDBJ databases">
        <authorList>
            <person name="Jaros S."/>
            <person name="Januszkiewicz K."/>
            <person name="Wedrychowicz H."/>
        </authorList>
    </citation>
    <scope>NUCLEOTIDE SEQUENCE [LARGE SCALE GENOMIC DNA]</scope>
    <source>
        <strain evidence="2 3">DSM 100565</strain>
    </source>
</reference>
<feature type="region of interest" description="Disordered" evidence="1">
    <location>
        <begin position="19"/>
        <end position="87"/>
    </location>
</feature>
<dbReference type="AlphaFoldDB" id="A0A1M6A915"/>
<evidence type="ECO:0000313" key="3">
    <source>
        <dbReference type="Proteomes" id="UP000184292"/>
    </source>
</evidence>
<accession>A0A1M6A915</accession>
<sequence>MQAVFCTGRAGVTRGRVARFTGRGRGVMSGRMKEPRAPRTSDPERTSPKGGTAREDRLKAALKANIARRKAQAKARSQDPGEQEQDG</sequence>
<evidence type="ECO:0000313" key="2">
    <source>
        <dbReference type="EMBL" id="SHI32965.1"/>
    </source>
</evidence>